<reference evidence="1" key="1">
    <citation type="journal article" date="2012" name="J. Bacteriol.">
        <title>Genome sequences of type strains of seven species of the marine bacterium Pseudoalteromonas.</title>
        <authorList>
            <person name="Xie B.B."/>
            <person name="Shu Y.L."/>
            <person name="Qin Q.L."/>
            <person name="Rong J.C."/>
            <person name="Zhang X.Y."/>
            <person name="Chen X.L."/>
            <person name="Shi M."/>
            <person name="He H.L."/>
            <person name="Zhou B.C."/>
            <person name="Zhang Y.Z."/>
        </authorList>
    </citation>
    <scope>NUCLEOTIDE SEQUENCE</scope>
    <source>
        <strain evidence="1">DSM 8771</strain>
    </source>
</reference>
<proteinExistence type="predicted"/>
<comment type="caution">
    <text evidence="1">The sequence shown here is derived from an EMBL/GenBank/DDBJ whole genome shotgun (WGS) entry which is preliminary data.</text>
</comment>
<accession>A0AAD4AIQ0</accession>
<gene>
    <name evidence="1" type="ORF">PCIT_a4317</name>
</gene>
<dbReference type="AlphaFoldDB" id="A0AAD4AIQ0"/>
<evidence type="ECO:0000313" key="1">
    <source>
        <dbReference type="EMBL" id="KAF7771252.1"/>
    </source>
</evidence>
<sequence length="48" mass="5489">MVCFVFSGKCAVIRFILKGWVLFVRIKLNEIKVFLYSLSGLDFLACIS</sequence>
<evidence type="ECO:0000313" key="2">
    <source>
        <dbReference type="Proteomes" id="UP000016487"/>
    </source>
</evidence>
<dbReference type="Proteomes" id="UP000016487">
    <property type="component" value="Unassembled WGS sequence"/>
</dbReference>
<reference evidence="1" key="2">
    <citation type="submission" date="2015-03" db="EMBL/GenBank/DDBJ databases">
        <title>Genome sequence of Pseudoalteromonas citrea.</title>
        <authorList>
            <person name="Xie B.-B."/>
            <person name="Rong J.-C."/>
            <person name="Qin Q.-L."/>
            <person name="Zhang Y.-Z."/>
        </authorList>
    </citation>
    <scope>NUCLEOTIDE SEQUENCE</scope>
    <source>
        <strain evidence="1">DSM 8771</strain>
    </source>
</reference>
<dbReference type="EMBL" id="AHBZ03000017">
    <property type="protein sequence ID" value="KAF7771252.1"/>
    <property type="molecule type" value="Genomic_DNA"/>
</dbReference>
<protein>
    <submittedName>
        <fullName evidence="1">Uncharacterized protein</fullName>
    </submittedName>
</protein>
<organism evidence="1 2">
    <name type="scientific">Pseudoalteromonas citrea</name>
    <dbReference type="NCBI Taxonomy" id="43655"/>
    <lineage>
        <taxon>Bacteria</taxon>
        <taxon>Pseudomonadati</taxon>
        <taxon>Pseudomonadota</taxon>
        <taxon>Gammaproteobacteria</taxon>
        <taxon>Alteromonadales</taxon>
        <taxon>Pseudoalteromonadaceae</taxon>
        <taxon>Pseudoalteromonas</taxon>
    </lineage>
</organism>
<name>A0AAD4AIQ0_9GAMM</name>